<evidence type="ECO:0000313" key="3">
    <source>
        <dbReference type="Proteomes" id="UP001141327"/>
    </source>
</evidence>
<dbReference type="Gene3D" id="3.30.40.10">
    <property type="entry name" value="Zinc/RING finger domain, C3HC4 (zinc finger)"/>
    <property type="match status" value="1"/>
</dbReference>
<dbReference type="InterPro" id="IPR003613">
    <property type="entry name" value="Ubox_domain"/>
</dbReference>
<evidence type="ECO:0000259" key="1">
    <source>
        <dbReference type="SMART" id="SM00504"/>
    </source>
</evidence>
<dbReference type="PANTHER" id="PTHR13931">
    <property type="entry name" value="UBIQUITINATION FACTOR E4"/>
    <property type="match status" value="1"/>
</dbReference>
<dbReference type="PANTHER" id="PTHR13931:SF2">
    <property type="entry name" value="UBIQUITIN CONJUGATION FACTOR E4 B"/>
    <property type="match status" value="1"/>
</dbReference>
<protein>
    <submittedName>
        <fullName evidence="2">Ubiquitin conjugation factor E4 A</fullName>
    </submittedName>
</protein>
<dbReference type="Pfam" id="PF04564">
    <property type="entry name" value="U-box"/>
    <property type="match status" value="1"/>
</dbReference>
<reference evidence="2" key="1">
    <citation type="journal article" date="2022" name="bioRxiv">
        <title>Genomics of Preaxostyla Flagellates Illuminates Evolutionary Transitions and the Path Towards Mitochondrial Loss.</title>
        <authorList>
            <person name="Novak L.V.F."/>
            <person name="Treitli S.C."/>
            <person name="Pyrih J."/>
            <person name="Halakuc P."/>
            <person name="Pipaliya S.V."/>
            <person name="Vacek V."/>
            <person name="Brzon O."/>
            <person name="Soukal P."/>
            <person name="Eme L."/>
            <person name="Dacks J.B."/>
            <person name="Karnkowska A."/>
            <person name="Elias M."/>
            <person name="Hampl V."/>
        </authorList>
    </citation>
    <scope>NUCLEOTIDE SEQUENCE</scope>
    <source>
        <strain evidence="2">RCP-MX</strain>
    </source>
</reference>
<dbReference type="Proteomes" id="UP001141327">
    <property type="component" value="Unassembled WGS sequence"/>
</dbReference>
<gene>
    <name evidence="2" type="ORF">PAPYR_2790</name>
</gene>
<dbReference type="InterPro" id="IPR045132">
    <property type="entry name" value="UBE4"/>
</dbReference>
<feature type="domain" description="U-box" evidence="1">
    <location>
        <begin position="115"/>
        <end position="177"/>
    </location>
</feature>
<dbReference type="SMART" id="SM00504">
    <property type="entry name" value="Ubox"/>
    <property type="match status" value="1"/>
</dbReference>
<dbReference type="SUPFAM" id="SSF57850">
    <property type="entry name" value="RING/U-box"/>
    <property type="match status" value="1"/>
</dbReference>
<comment type="caution">
    <text evidence="2">The sequence shown here is derived from an EMBL/GenBank/DDBJ whole genome shotgun (WGS) entry which is preliminary data.</text>
</comment>
<organism evidence="2 3">
    <name type="scientific">Paratrimastix pyriformis</name>
    <dbReference type="NCBI Taxonomy" id="342808"/>
    <lineage>
        <taxon>Eukaryota</taxon>
        <taxon>Metamonada</taxon>
        <taxon>Preaxostyla</taxon>
        <taxon>Paratrimastigidae</taxon>
        <taxon>Paratrimastix</taxon>
    </lineage>
</organism>
<dbReference type="EMBL" id="JAPMOS010000010">
    <property type="protein sequence ID" value="KAJ4460944.1"/>
    <property type="molecule type" value="Genomic_DNA"/>
</dbReference>
<keyword evidence="3" id="KW-1185">Reference proteome</keyword>
<proteinExistence type="predicted"/>
<evidence type="ECO:0000313" key="2">
    <source>
        <dbReference type="EMBL" id="KAJ4460944.1"/>
    </source>
</evidence>
<accession>A0ABQ8UP37</accession>
<sequence>MAQLPHQHRGGCDVCVWVLAQDERSYKPDVFATIPDILDRRAVRGKAEQRKYREFLEAVAALKGEDDDIEGDDVDIPPQFLEATAACLDAAHPTGCFSLGGGASPPLPFSSHFMAPADSVLQTLMRDPVRLPSGNPVDRNTATQLLLNDRLDPFTRKPLTEEAITPDAALRAEIAEWIAQRRASRASAPRQ</sequence>
<dbReference type="InterPro" id="IPR013083">
    <property type="entry name" value="Znf_RING/FYVE/PHD"/>
</dbReference>
<name>A0ABQ8UP37_9EUKA</name>